<dbReference type="Pfam" id="PF02230">
    <property type="entry name" value="Abhydrolase_2"/>
    <property type="match status" value="1"/>
</dbReference>
<accession>A0A369J9A8</accession>
<evidence type="ECO:0000256" key="5">
    <source>
        <dbReference type="ARBA" id="ARBA00022801"/>
    </source>
</evidence>
<dbReference type="InterPro" id="IPR003140">
    <property type="entry name" value="PLipase/COase/thioEstase"/>
</dbReference>
<sequence>MRGASICPRTILADQYSILSIMGTSQTVDDILCTRDPNHSRPYDFITIPSRDEHSATVVWLHGLGDSGKGMEFLAEELSKQPGLGHVKWILPHAHRMIVTAQDVSMNSWFDYISFDVRNRTEDEPGLYRAVEKINSIISAEEQDSKISSDRIIVGGFSQGSAVALLTALTTKRPLAGVFVLSGYIPLRKKTNEIASALASTLPIFWGHGCHDAQIEYTFSLDTAMTLVSDRLRIPFHESSDRLGSEIFLELESKVGLRFMTYPNMGHSLCPPEVGDLGVWMEAIIPKEASVNEG</sequence>
<organism evidence="11 12">
    <name type="scientific">Hypsizygus marmoreus</name>
    <name type="common">White beech mushroom</name>
    <name type="synonym">Agaricus marmoreus</name>
    <dbReference type="NCBI Taxonomy" id="39966"/>
    <lineage>
        <taxon>Eukaryota</taxon>
        <taxon>Fungi</taxon>
        <taxon>Dikarya</taxon>
        <taxon>Basidiomycota</taxon>
        <taxon>Agaricomycotina</taxon>
        <taxon>Agaricomycetes</taxon>
        <taxon>Agaricomycetidae</taxon>
        <taxon>Agaricales</taxon>
        <taxon>Tricholomatineae</taxon>
        <taxon>Lyophyllaceae</taxon>
        <taxon>Hypsizygus</taxon>
    </lineage>
</organism>
<dbReference type="GO" id="GO:0052689">
    <property type="term" value="F:carboxylic ester hydrolase activity"/>
    <property type="evidence" value="ECO:0007669"/>
    <property type="project" value="UniProtKB-KW"/>
</dbReference>
<reference evidence="11" key="1">
    <citation type="submission" date="2018-04" db="EMBL/GenBank/DDBJ databases">
        <title>Whole genome sequencing of Hypsizygus marmoreus.</title>
        <authorList>
            <person name="Choi I.-G."/>
            <person name="Min B."/>
            <person name="Kim J.-G."/>
            <person name="Kim S."/>
            <person name="Oh Y.-L."/>
            <person name="Kong W.-S."/>
            <person name="Park H."/>
            <person name="Jeong J."/>
            <person name="Song E.-S."/>
        </authorList>
    </citation>
    <scope>NUCLEOTIDE SEQUENCE [LARGE SCALE GENOMIC DNA]</scope>
    <source>
        <strain evidence="11">51987-8</strain>
    </source>
</reference>
<evidence type="ECO:0000256" key="8">
    <source>
        <dbReference type="ARBA" id="ARBA00031195"/>
    </source>
</evidence>
<dbReference type="GO" id="GO:0005737">
    <property type="term" value="C:cytoplasm"/>
    <property type="evidence" value="ECO:0007669"/>
    <property type="project" value="TreeGrafter"/>
</dbReference>
<dbReference type="GO" id="GO:0006631">
    <property type="term" value="P:fatty acid metabolic process"/>
    <property type="evidence" value="ECO:0007669"/>
    <property type="project" value="UniProtKB-KW"/>
</dbReference>
<dbReference type="STRING" id="39966.A0A369J9A8"/>
<evidence type="ECO:0000256" key="6">
    <source>
        <dbReference type="ARBA" id="ARBA00022832"/>
    </source>
</evidence>
<evidence type="ECO:0000313" key="12">
    <source>
        <dbReference type="Proteomes" id="UP000076154"/>
    </source>
</evidence>
<keyword evidence="5" id="KW-0378">Hydrolase</keyword>
<dbReference type="SUPFAM" id="SSF53474">
    <property type="entry name" value="alpha/beta-Hydrolases"/>
    <property type="match status" value="1"/>
</dbReference>
<comment type="function">
    <text evidence="7">Hydrolyzes fatty acids from S-acylated cysteine residues in proteins with a strong preference for palmitoylated G-alpha proteins over other acyl substrates. Mediates the deacylation of G-alpha proteins such as GPA1 in vivo, but has weak or no activity toward palmitoylated Ras proteins. Has weak lysophospholipase activity in vitro; however such activity may not exist in vivo.</text>
</comment>
<dbReference type="EC" id="3.1.2.22" evidence="2"/>
<evidence type="ECO:0000256" key="1">
    <source>
        <dbReference type="ARBA" id="ARBA00006499"/>
    </source>
</evidence>
<proteinExistence type="inferred from homology"/>
<evidence type="ECO:0000256" key="3">
    <source>
        <dbReference type="ARBA" id="ARBA00014923"/>
    </source>
</evidence>
<evidence type="ECO:0000259" key="10">
    <source>
        <dbReference type="Pfam" id="PF02230"/>
    </source>
</evidence>
<dbReference type="GO" id="GO:0008474">
    <property type="term" value="F:palmitoyl-(protein) hydrolase activity"/>
    <property type="evidence" value="ECO:0007669"/>
    <property type="project" value="UniProtKB-EC"/>
</dbReference>
<feature type="domain" description="Phospholipase/carboxylesterase/thioesterase" evidence="10">
    <location>
        <begin position="47"/>
        <end position="227"/>
    </location>
</feature>
<keyword evidence="6" id="KW-0443">Lipid metabolism</keyword>
<comment type="catalytic activity">
    <reaction evidence="9">
        <text>S-hexadecanoyl-L-cysteinyl-[protein] + H2O = L-cysteinyl-[protein] + hexadecanoate + H(+)</text>
        <dbReference type="Rhea" id="RHEA:19233"/>
        <dbReference type="Rhea" id="RHEA-COMP:10131"/>
        <dbReference type="Rhea" id="RHEA-COMP:11032"/>
        <dbReference type="ChEBI" id="CHEBI:7896"/>
        <dbReference type="ChEBI" id="CHEBI:15377"/>
        <dbReference type="ChEBI" id="CHEBI:15378"/>
        <dbReference type="ChEBI" id="CHEBI:29950"/>
        <dbReference type="ChEBI" id="CHEBI:74151"/>
        <dbReference type="EC" id="3.1.2.22"/>
    </reaction>
</comment>
<evidence type="ECO:0000256" key="9">
    <source>
        <dbReference type="ARBA" id="ARBA00047337"/>
    </source>
</evidence>
<dbReference type="InParanoid" id="A0A369J9A8"/>
<keyword evidence="6" id="KW-0276">Fatty acid metabolism</keyword>
<evidence type="ECO:0000313" key="11">
    <source>
        <dbReference type="EMBL" id="RDB17780.1"/>
    </source>
</evidence>
<evidence type="ECO:0000256" key="4">
    <source>
        <dbReference type="ARBA" id="ARBA00022487"/>
    </source>
</evidence>
<dbReference type="EMBL" id="LUEZ02000110">
    <property type="protein sequence ID" value="RDB17780.1"/>
    <property type="molecule type" value="Genomic_DNA"/>
</dbReference>
<dbReference type="AlphaFoldDB" id="A0A369J9A8"/>
<dbReference type="InterPro" id="IPR050565">
    <property type="entry name" value="LYPA1-2/EST-like"/>
</dbReference>
<dbReference type="InterPro" id="IPR029058">
    <property type="entry name" value="AB_hydrolase_fold"/>
</dbReference>
<comment type="caution">
    <text evidence="11">The sequence shown here is derived from an EMBL/GenBank/DDBJ whole genome shotgun (WGS) entry which is preliminary data.</text>
</comment>
<comment type="similarity">
    <text evidence="1">Belongs to the AB hydrolase superfamily. AB hydrolase 2 family.</text>
</comment>
<keyword evidence="12" id="KW-1185">Reference proteome</keyword>
<dbReference type="Proteomes" id="UP000076154">
    <property type="component" value="Unassembled WGS sequence"/>
</dbReference>
<dbReference type="Gene3D" id="3.40.50.1820">
    <property type="entry name" value="alpha/beta hydrolase"/>
    <property type="match status" value="1"/>
</dbReference>
<dbReference type="PANTHER" id="PTHR10655">
    <property type="entry name" value="LYSOPHOSPHOLIPASE-RELATED"/>
    <property type="match status" value="1"/>
</dbReference>
<dbReference type="PANTHER" id="PTHR10655:SF17">
    <property type="entry name" value="LYSOPHOSPHOLIPASE-LIKE PROTEIN 1"/>
    <property type="match status" value="1"/>
</dbReference>
<evidence type="ECO:0000256" key="2">
    <source>
        <dbReference type="ARBA" id="ARBA00012423"/>
    </source>
</evidence>
<dbReference type="FunCoup" id="A0A369J9A8">
    <property type="interactions" value="368"/>
</dbReference>
<evidence type="ECO:0000256" key="7">
    <source>
        <dbReference type="ARBA" id="ARBA00029392"/>
    </source>
</evidence>
<dbReference type="OrthoDB" id="2418081at2759"/>
<keyword evidence="4" id="KW-0719">Serine esterase</keyword>
<name>A0A369J9A8_HYPMA</name>
<gene>
    <name evidence="11" type="ORF">Hypma_001094</name>
</gene>
<protein>
    <recommendedName>
        <fullName evidence="3">Acyl-protein thioesterase 1</fullName>
        <ecNumber evidence="2">3.1.2.22</ecNumber>
    </recommendedName>
    <alternativeName>
        <fullName evidence="8">Palmitoyl-protein hydrolase</fullName>
    </alternativeName>
</protein>